<evidence type="ECO:0000256" key="2">
    <source>
        <dbReference type="ARBA" id="ARBA00022692"/>
    </source>
</evidence>
<proteinExistence type="predicted"/>
<evidence type="ECO:0000256" key="6">
    <source>
        <dbReference type="ARBA" id="ARBA00023136"/>
    </source>
</evidence>
<dbReference type="STRING" id="6216.A0A0R3S9B9"/>
<evidence type="ECO:0000256" key="4">
    <source>
        <dbReference type="ARBA" id="ARBA00022737"/>
    </source>
</evidence>
<reference evidence="13 14" key="2">
    <citation type="submission" date="2018-11" db="EMBL/GenBank/DDBJ databases">
        <authorList>
            <consortium name="Pathogen Informatics"/>
        </authorList>
    </citation>
    <scope>NUCLEOTIDE SEQUENCE [LARGE SCALE GENOMIC DNA]</scope>
</reference>
<dbReference type="InterPro" id="IPR013783">
    <property type="entry name" value="Ig-like_fold"/>
</dbReference>
<dbReference type="InterPro" id="IPR036179">
    <property type="entry name" value="Ig-like_dom_sf"/>
</dbReference>
<evidence type="ECO:0000313" key="13">
    <source>
        <dbReference type="EMBL" id="VDL18290.1"/>
    </source>
</evidence>
<keyword evidence="6" id="KW-0472">Membrane</keyword>
<keyword evidence="4" id="KW-0677">Repeat</keyword>
<dbReference type="EMBL" id="UYSG01000124">
    <property type="protein sequence ID" value="VDL18290.1"/>
    <property type="molecule type" value="Genomic_DNA"/>
</dbReference>
<dbReference type="InterPro" id="IPR003599">
    <property type="entry name" value="Ig_sub"/>
</dbReference>
<evidence type="ECO:0000256" key="1">
    <source>
        <dbReference type="ARBA" id="ARBA00004167"/>
    </source>
</evidence>
<evidence type="ECO:0000256" key="8">
    <source>
        <dbReference type="ARBA" id="ARBA00023170"/>
    </source>
</evidence>
<dbReference type="AlphaFoldDB" id="A0A0R3S9B9"/>
<evidence type="ECO:0000259" key="12">
    <source>
        <dbReference type="PROSITE" id="PS50835"/>
    </source>
</evidence>
<accession>A0A0R3S9B9</accession>
<feature type="chain" id="PRO_5043131173" evidence="11">
    <location>
        <begin position="24"/>
        <end position="249"/>
    </location>
</feature>
<feature type="domain" description="Ig-like" evidence="12">
    <location>
        <begin position="146"/>
        <end position="236"/>
    </location>
</feature>
<dbReference type="InterPro" id="IPR013098">
    <property type="entry name" value="Ig_I-set"/>
</dbReference>
<dbReference type="InterPro" id="IPR003598">
    <property type="entry name" value="Ig_sub2"/>
</dbReference>
<dbReference type="PROSITE" id="PS50835">
    <property type="entry name" value="IG_LIKE"/>
    <property type="match status" value="1"/>
</dbReference>
<dbReference type="InterPro" id="IPR051170">
    <property type="entry name" value="Neural/epithelial_adhesion"/>
</dbReference>
<dbReference type="GO" id="GO:0016020">
    <property type="term" value="C:membrane"/>
    <property type="evidence" value="ECO:0007669"/>
    <property type="project" value="UniProtKB-SubCell"/>
</dbReference>
<evidence type="ECO:0000256" key="11">
    <source>
        <dbReference type="SAM" id="SignalP"/>
    </source>
</evidence>
<keyword evidence="3 11" id="KW-0732">Signal</keyword>
<keyword evidence="8" id="KW-0675">Receptor</keyword>
<keyword evidence="2" id="KW-0812">Transmembrane</keyword>
<gene>
    <name evidence="13" type="ORF">HDID_LOCUS829</name>
</gene>
<keyword evidence="9" id="KW-0325">Glycoprotein</keyword>
<organism evidence="15">
    <name type="scientific">Hymenolepis diminuta</name>
    <name type="common">Rat tapeworm</name>
    <dbReference type="NCBI Taxonomy" id="6216"/>
    <lineage>
        <taxon>Eukaryota</taxon>
        <taxon>Metazoa</taxon>
        <taxon>Spiralia</taxon>
        <taxon>Lophotrochozoa</taxon>
        <taxon>Platyhelminthes</taxon>
        <taxon>Cestoda</taxon>
        <taxon>Eucestoda</taxon>
        <taxon>Cyclophyllidea</taxon>
        <taxon>Hymenolepididae</taxon>
        <taxon>Hymenolepis</taxon>
    </lineage>
</organism>
<dbReference type="PANTHER" id="PTHR12231:SF253">
    <property type="entry name" value="DPR-INTERACTING PROTEIN ETA, ISOFORM B-RELATED"/>
    <property type="match status" value="1"/>
</dbReference>
<sequence length="249" mass="27487">MNTNLLLVSIIFQWGFFEYSVNAQWFNLEVLKSYLNNTSQARIIQPPQDAAVLEGEDALFFCGVEGSPEPIVNFLLDGQSGKLSGETGKVILLDGGGGSLLRLFKVSTKQNGIKVECFASNHVGNDKASAHLKVYKYSDHVPIGFPKFVRPPQTHSVDVGKRIQLQCEAEGAPDLKFVWLKNGVPIRSNQQGSQALGYRVQQPLEFENVNPSDDANYECLVSNKFGSILSSKVHLAVKEPLEKLHQVGR</sequence>
<evidence type="ECO:0000256" key="3">
    <source>
        <dbReference type="ARBA" id="ARBA00022729"/>
    </source>
</evidence>
<reference evidence="15" key="1">
    <citation type="submission" date="2017-02" db="UniProtKB">
        <authorList>
            <consortium name="WormBaseParasite"/>
        </authorList>
    </citation>
    <scope>IDENTIFICATION</scope>
</reference>
<evidence type="ECO:0000256" key="5">
    <source>
        <dbReference type="ARBA" id="ARBA00022989"/>
    </source>
</evidence>
<comment type="subcellular location">
    <subcellularLocation>
        <location evidence="1">Membrane</location>
        <topology evidence="1">Single-pass membrane protein</topology>
    </subcellularLocation>
</comment>
<dbReference type="SMART" id="SM00409">
    <property type="entry name" value="IG"/>
    <property type="match status" value="2"/>
</dbReference>
<dbReference type="Pfam" id="PF07679">
    <property type="entry name" value="I-set"/>
    <property type="match status" value="2"/>
</dbReference>
<feature type="signal peptide" evidence="11">
    <location>
        <begin position="1"/>
        <end position="23"/>
    </location>
</feature>
<keyword evidence="7" id="KW-1015">Disulfide bond</keyword>
<dbReference type="OrthoDB" id="10253954at2759"/>
<keyword evidence="10" id="KW-0393">Immunoglobulin domain</keyword>
<dbReference type="WBParaSite" id="HDID_0000082801-mRNA-1">
    <property type="protein sequence ID" value="HDID_0000082801-mRNA-1"/>
    <property type="gene ID" value="HDID_0000082801"/>
</dbReference>
<evidence type="ECO:0000313" key="15">
    <source>
        <dbReference type="WBParaSite" id="HDID_0000082801-mRNA-1"/>
    </source>
</evidence>
<evidence type="ECO:0000256" key="9">
    <source>
        <dbReference type="ARBA" id="ARBA00023180"/>
    </source>
</evidence>
<name>A0A0R3S9B9_HYMDI</name>
<dbReference type="SUPFAM" id="SSF48726">
    <property type="entry name" value="Immunoglobulin"/>
    <property type="match status" value="2"/>
</dbReference>
<dbReference type="PANTHER" id="PTHR12231">
    <property type="entry name" value="CTX-RELATED TYPE I TRANSMEMBRANE PROTEIN"/>
    <property type="match status" value="1"/>
</dbReference>
<evidence type="ECO:0000313" key="14">
    <source>
        <dbReference type="Proteomes" id="UP000274504"/>
    </source>
</evidence>
<evidence type="ECO:0000256" key="10">
    <source>
        <dbReference type="ARBA" id="ARBA00023319"/>
    </source>
</evidence>
<dbReference type="SMART" id="SM00408">
    <property type="entry name" value="IGc2"/>
    <property type="match status" value="2"/>
</dbReference>
<dbReference type="FunFam" id="2.60.40.10:FF:000016">
    <property type="entry name" value="Fibroblast growth factor receptor"/>
    <property type="match status" value="1"/>
</dbReference>
<dbReference type="Proteomes" id="UP000274504">
    <property type="component" value="Unassembled WGS sequence"/>
</dbReference>
<protein>
    <submittedName>
        <fullName evidence="15">Ig-like domain-containing protein</fullName>
    </submittedName>
</protein>
<dbReference type="InterPro" id="IPR007110">
    <property type="entry name" value="Ig-like_dom"/>
</dbReference>
<evidence type="ECO:0000256" key="7">
    <source>
        <dbReference type="ARBA" id="ARBA00023157"/>
    </source>
</evidence>
<keyword evidence="5" id="KW-1133">Transmembrane helix</keyword>
<dbReference type="Gene3D" id="2.60.40.10">
    <property type="entry name" value="Immunoglobulins"/>
    <property type="match status" value="2"/>
</dbReference>